<evidence type="ECO:0000256" key="7">
    <source>
        <dbReference type="ARBA" id="ARBA00023157"/>
    </source>
</evidence>
<feature type="site" description="Interaction with tRNA" evidence="9">
    <location>
        <position position="388"/>
    </location>
</feature>
<dbReference type="InterPro" id="IPR023382">
    <property type="entry name" value="MnmA-like_central_sf"/>
</dbReference>
<feature type="binding site" evidence="9">
    <location>
        <begin position="9"/>
        <end position="16"/>
    </location>
    <ligand>
        <name>ATP</name>
        <dbReference type="ChEBI" id="CHEBI:30616"/>
    </ligand>
</feature>
<dbReference type="Proteomes" id="UP000286050">
    <property type="component" value="Unassembled WGS sequence"/>
</dbReference>
<accession>A0A414G0E0</accession>
<keyword evidence="2 9" id="KW-0808">Transferase</keyword>
<dbReference type="InterPro" id="IPR046884">
    <property type="entry name" value="MnmA-like_central"/>
</dbReference>
<dbReference type="InterPro" id="IPR004506">
    <property type="entry name" value="MnmA-like"/>
</dbReference>
<keyword evidence="3 9" id="KW-0819">tRNA processing</keyword>
<dbReference type="PANTHER" id="PTHR11933:SF5">
    <property type="entry name" value="MITOCHONDRIAL TRNA-SPECIFIC 2-THIOURIDYLASE 1"/>
    <property type="match status" value="1"/>
</dbReference>
<dbReference type="Gene3D" id="2.40.30.10">
    <property type="entry name" value="Translation factors"/>
    <property type="match status" value="1"/>
</dbReference>
<evidence type="ECO:0000256" key="3">
    <source>
        <dbReference type="ARBA" id="ARBA00022694"/>
    </source>
</evidence>
<dbReference type="GO" id="GO:0103016">
    <property type="term" value="F:tRNA-uridine 2-sulfurtransferase activity"/>
    <property type="evidence" value="ECO:0007669"/>
    <property type="project" value="UniProtKB-EC"/>
</dbReference>
<dbReference type="EMBL" id="QSJI01000001">
    <property type="protein sequence ID" value="RHD57678.1"/>
    <property type="molecule type" value="Genomic_DNA"/>
</dbReference>
<evidence type="ECO:0000256" key="4">
    <source>
        <dbReference type="ARBA" id="ARBA00022741"/>
    </source>
</evidence>
<dbReference type="GO" id="GO:0005737">
    <property type="term" value="C:cytoplasm"/>
    <property type="evidence" value="ECO:0007669"/>
    <property type="project" value="UniProtKB-SubCell"/>
</dbReference>
<proteinExistence type="inferred from homology"/>
<evidence type="ECO:0000259" key="10">
    <source>
        <dbReference type="Pfam" id="PF20258"/>
    </source>
</evidence>
<dbReference type="NCBIfam" id="NF001138">
    <property type="entry name" value="PRK00143.1"/>
    <property type="match status" value="1"/>
</dbReference>
<dbReference type="InterPro" id="IPR046885">
    <property type="entry name" value="MnmA-like_C"/>
</dbReference>
<evidence type="ECO:0000259" key="11">
    <source>
        <dbReference type="Pfam" id="PF20259"/>
    </source>
</evidence>
<keyword evidence="5 9" id="KW-0067">ATP-binding</keyword>
<comment type="caution">
    <text evidence="12">The sequence shown here is derived from an EMBL/GenBank/DDBJ whole genome shotgun (WGS) entry which is preliminary data.</text>
</comment>
<gene>
    <name evidence="9" type="primary">mnmA</name>
    <name evidence="12" type="ORF">DW787_02250</name>
</gene>
<evidence type="ECO:0000256" key="2">
    <source>
        <dbReference type="ARBA" id="ARBA00022679"/>
    </source>
</evidence>
<comment type="subcellular location">
    <subcellularLocation>
        <location evidence="9">Cytoplasm</location>
    </subcellularLocation>
</comment>
<keyword evidence="4 9" id="KW-0547">Nucleotide-binding</keyword>
<evidence type="ECO:0000313" key="12">
    <source>
        <dbReference type="EMBL" id="RHD57678.1"/>
    </source>
</evidence>
<comment type="function">
    <text evidence="9">Catalyzes the 2-thiolation of uridine at the wobble position (U34) of tRNA, leading to the formation of s(2)U34.</text>
</comment>
<dbReference type="AlphaFoldDB" id="A0A414G0E0"/>
<evidence type="ECO:0000256" key="1">
    <source>
        <dbReference type="ARBA" id="ARBA00022555"/>
    </source>
</evidence>
<evidence type="ECO:0000313" key="13">
    <source>
        <dbReference type="Proteomes" id="UP000286050"/>
    </source>
</evidence>
<feature type="domain" description="tRNA-specific 2-thiouridylase MnmA-like C-terminal" evidence="10">
    <location>
        <begin position="367"/>
        <end position="404"/>
    </location>
</feature>
<evidence type="ECO:0000256" key="8">
    <source>
        <dbReference type="ARBA" id="ARBA00051542"/>
    </source>
</evidence>
<evidence type="ECO:0000256" key="9">
    <source>
        <dbReference type="HAMAP-Rule" id="MF_00144"/>
    </source>
</evidence>
<feature type="region of interest" description="Interaction with tRNA" evidence="9">
    <location>
        <begin position="338"/>
        <end position="339"/>
    </location>
</feature>
<dbReference type="GO" id="GO:0002143">
    <property type="term" value="P:tRNA wobble position uridine thiolation"/>
    <property type="evidence" value="ECO:0007669"/>
    <property type="project" value="TreeGrafter"/>
</dbReference>
<feature type="binding site" evidence="9">
    <location>
        <position position="123"/>
    </location>
    <ligand>
        <name>ATP</name>
        <dbReference type="ChEBI" id="CHEBI:30616"/>
    </ligand>
</feature>
<reference evidence="12 13" key="1">
    <citation type="submission" date="2018-08" db="EMBL/GenBank/DDBJ databases">
        <title>A genome reference for cultivated species of the human gut microbiota.</title>
        <authorList>
            <person name="Zou Y."/>
            <person name="Xue W."/>
            <person name="Luo G."/>
        </authorList>
    </citation>
    <scope>NUCLEOTIDE SEQUENCE [LARGE SCALE GENOMIC DNA]</scope>
    <source>
        <strain evidence="12 13">AM30-5LB</strain>
    </source>
</reference>
<keyword evidence="1 9" id="KW-0820">tRNA-binding</keyword>
<dbReference type="Pfam" id="PF20258">
    <property type="entry name" value="tRNA_Me_trans_C"/>
    <property type="match status" value="1"/>
</dbReference>
<dbReference type="HAMAP" id="MF_00144">
    <property type="entry name" value="tRNA_thiouridyl_MnmA"/>
    <property type="match status" value="1"/>
</dbReference>
<dbReference type="Gene3D" id="2.30.30.280">
    <property type="entry name" value="Adenine nucleotide alpha hydrolases-like domains"/>
    <property type="match status" value="1"/>
</dbReference>
<dbReference type="SUPFAM" id="SSF52402">
    <property type="entry name" value="Adenine nucleotide alpha hydrolases-like"/>
    <property type="match status" value="1"/>
</dbReference>
<name>A0A414G0E0_9ACTN</name>
<dbReference type="GO" id="GO:0000049">
    <property type="term" value="F:tRNA binding"/>
    <property type="evidence" value="ECO:0007669"/>
    <property type="project" value="UniProtKB-KW"/>
</dbReference>
<organism evidence="12 13">
    <name type="scientific">Collinsella intestinalis</name>
    <dbReference type="NCBI Taxonomy" id="147207"/>
    <lineage>
        <taxon>Bacteria</taxon>
        <taxon>Bacillati</taxon>
        <taxon>Actinomycetota</taxon>
        <taxon>Coriobacteriia</taxon>
        <taxon>Coriobacteriales</taxon>
        <taxon>Coriobacteriaceae</taxon>
        <taxon>Collinsella</taxon>
    </lineage>
</organism>
<keyword evidence="7" id="KW-1015">Disulfide bond</keyword>
<feature type="active site" description="Nucleophile" evidence="9">
    <location>
        <position position="99"/>
    </location>
</feature>
<dbReference type="CDD" id="cd01998">
    <property type="entry name" value="MnmA_TRMU-like"/>
    <property type="match status" value="1"/>
</dbReference>
<comment type="catalytic activity">
    <reaction evidence="8 9">
        <text>S-sulfanyl-L-cysteinyl-[protein] + uridine(34) in tRNA + AH2 + ATP = 2-thiouridine(34) in tRNA + L-cysteinyl-[protein] + A + AMP + diphosphate + H(+)</text>
        <dbReference type="Rhea" id="RHEA:47032"/>
        <dbReference type="Rhea" id="RHEA-COMP:10131"/>
        <dbReference type="Rhea" id="RHEA-COMP:11726"/>
        <dbReference type="Rhea" id="RHEA-COMP:11727"/>
        <dbReference type="Rhea" id="RHEA-COMP:11728"/>
        <dbReference type="ChEBI" id="CHEBI:13193"/>
        <dbReference type="ChEBI" id="CHEBI:15378"/>
        <dbReference type="ChEBI" id="CHEBI:17499"/>
        <dbReference type="ChEBI" id="CHEBI:29950"/>
        <dbReference type="ChEBI" id="CHEBI:30616"/>
        <dbReference type="ChEBI" id="CHEBI:33019"/>
        <dbReference type="ChEBI" id="CHEBI:61963"/>
        <dbReference type="ChEBI" id="CHEBI:65315"/>
        <dbReference type="ChEBI" id="CHEBI:87170"/>
        <dbReference type="ChEBI" id="CHEBI:456215"/>
        <dbReference type="EC" id="2.8.1.13"/>
    </reaction>
</comment>
<comment type="similarity">
    <text evidence="9">Belongs to the MnmA/TRMU family.</text>
</comment>
<dbReference type="Pfam" id="PF20259">
    <property type="entry name" value="tRNA_Me_trans_M"/>
    <property type="match status" value="1"/>
</dbReference>
<dbReference type="GO" id="GO:0005524">
    <property type="term" value="F:ATP binding"/>
    <property type="evidence" value="ECO:0007669"/>
    <property type="project" value="UniProtKB-KW"/>
</dbReference>
<dbReference type="Pfam" id="PF03054">
    <property type="entry name" value="tRNA_Me_trans"/>
    <property type="match status" value="1"/>
</dbReference>
<keyword evidence="9" id="KW-0963">Cytoplasm</keyword>
<evidence type="ECO:0000256" key="5">
    <source>
        <dbReference type="ARBA" id="ARBA00022840"/>
    </source>
</evidence>
<dbReference type="Gene3D" id="3.40.50.620">
    <property type="entry name" value="HUPs"/>
    <property type="match status" value="1"/>
</dbReference>
<sequence>MTRKRVLVAMSGGVDSSVTAYLLTQQGYDCLGATMLLHGDAAPGACGSGSDADDAAAISARLGFSHEVIDMRATFERHVVEKFVRTYEAGRTPNPCIDCNRHLKFGALLSYAREHDCDFIATGHYGRIGTLAEGGGGAARRGEEQELVDRIAARTGASNAVHTLSCALDPSKDQSYVLYSLTQERLARTLLPLGGLFKERDVRRIAREQGFENAGKRDSQGICFVPDNDFATYIEKRNGAPLPEGDIVNTSGHVLGRHHGAIRYTVGQRKGLGVACAHPVYVTGIDAVANTVTLGEVADLMAGGLVADDWIWSAPANVMEDLLDEAGETGLPVSAKIRYRHPAQPARLRRATCGTTGSSAGANAIAENAANAFELIFDSPERGIAPGQAVVAYAGDIVLGGGTVVRAIK</sequence>
<comment type="caution">
    <text evidence="9">Lacks conserved residue(s) required for the propagation of feature annotation.</text>
</comment>
<dbReference type="EC" id="2.8.1.13" evidence="9"/>
<protein>
    <recommendedName>
        <fullName evidence="9">tRNA-specific 2-thiouridylase MnmA</fullName>
        <ecNumber evidence="9">2.8.1.13</ecNumber>
    </recommendedName>
</protein>
<keyword evidence="6 9" id="KW-0694">RNA-binding</keyword>
<feature type="domain" description="tRNA-specific 2-thiouridylase MnmA-like central" evidence="11">
    <location>
        <begin position="244"/>
        <end position="295"/>
    </location>
</feature>
<dbReference type="RefSeq" id="WP_118271431.1">
    <property type="nucleotide sequence ID" value="NZ_QSJI01000001.1"/>
</dbReference>
<feature type="site" description="Interaction with tRNA" evidence="9">
    <location>
        <position position="124"/>
    </location>
</feature>
<dbReference type="InterPro" id="IPR014729">
    <property type="entry name" value="Rossmann-like_a/b/a_fold"/>
</dbReference>
<evidence type="ECO:0000256" key="6">
    <source>
        <dbReference type="ARBA" id="ARBA00022884"/>
    </source>
</evidence>
<dbReference type="PANTHER" id="PTHR11933">
    <property type="entry name" value="TRNA 5-METHYLAMINOMETHYL-2-THIOURIDYLATE -METHYLTRANSFERASE"/>
    <property type="match status" value="1"/>
</dbReference>
<feature type="region of interest" description="Interaction with tRNA" evidence="9">
    <location>
        <begin position="172"/>
        <end position="174"/>
    </location>
</feature>
<feature type="active site" description="Cysteine persulfide intermediate" evidence="9">
    <location>
        <position position="223"/>
    </location>
</feature>
<feature type="binding site" evidence="9">
    <location>
        <position position="35"/>
    </location>
    <ligand>
        <name>ATP</name>
        <dbReference type="ChEBI" id="CHEBI:30616"/>
    </ligand>
</feature>